<evidence type="ECO:0000313" key="3">
    <source>
        <dbReference type="EMBL" id="KFD60910.1"/>
    </source>
</evidence>
<keyword evidence="4" id="KW-1185">Reference proteome</keyword>
<reference evidence="3 4" key="1">
    <citation type="journal article" date="2014" name="Nat. Genet.">
        <title>Genome and transcriptome of the porcine whipworm Trichuris suis.</title>
        <authorList>
            <person name="Jex A.R."/>
            <person name="Nejsum P."/>
            <person name="Schwarz E.M."/>
            <person name="Hu L."/>
            <person name="Young N.D."/>
            <person name="Hall R.S."/>
            <person name="Korhonen P.K."/>
            <person name="Liao S."/>
            <person name="Thamsborg S."/>
            <person name="Xia J."/>
            <person name="Xu P."/>
            <person name="Wang S."/>
            <person name="Scheerlinck J.P."/>
            <person name="Hofmann A."/>
            <person name="Sternberg P.W."/>
            <person name="Wang J."/>
            <person name="Gasser R.B."/>
        </authorList>
    </citation>
    <scope>NUCLEOTIDE SEQUENCE [LARGE SCALE GENOMIC DNA]</scope>
    <source>
        <strain evidence="3">DCEP-RM93F</strain>
        <strain evidence="2">DCEP-RM93M</strain>
    </source>
</reference>
<evidence type="ECO:0000256" key="1">
    <source>
        <dbReference type="SAM" id="Phobius"/>
    </source>
</evidence>
<sequence>MHWRPIPVREGRLTSASSEVRVAIVFAPSSLCWMPLVLVSAVAAVHIVLITVGRRAGSAIIGPLSGPSVVHSPAEFSEGARRRRSRI</sequence>
<keyword evidence="1" id="KW-0472">Membrane</keyword>
<dbReference type="Proteomes" id="UP000030758">
    <property type="component" value="Unassembled WGS sequence"/>
</dbReference>
<evidence type="ECO:0000313" key="2">
    <source>
        <dbReference type="EMBL" id="KFD45959.1"/>
    </source>
</evidence>
<organism evidence="3">
    <name type="scientific">Trichuris suis</name>
    <name type="common">pig whipworm</name>
    <dbReference type="NCBI Taxonomy" id="68888"/>
    <lineage>
        <taxon>Eukaryota</taxon>
        <taxon>Metazoa</taxon>
        <taxon>Ecdysozoa</taxon>
        <taxon>Nematoda</taxon>
        <taxon>Enoplea</taxon>
        <taxon>Dorylaimia</taxon>
        <taxon>Trichinellida</taxon>
        <taxon>Trichuridae</taxon>
        <taxon>Trichuris</taxon>
    </lineage>
</organism>
<dbReference type="EMBL" id="KL367643">
    <property type="protein sequence ID" value="KFD60910.1"/>
    <property type="molecule type" value="Genomic_DNA"/>
</dbReference>
<name>A0A085MUL4_9BILA</name>
<evidence type="ECO:0000313" key="4">
    <source>
        <dbReference type="Proteomes" id="UP000030764"/>
    </source>
</evidence>
<feature type="transmembrane region" description="Helical" evidence="1">
    <location>
        <begin position="20"/>
        <end position="49"/>
    </location>
</feature>
<keyword evidence="1" id="KW-1133">Transmembrane helix</keyword>
<dbReference type="Proteomes" id="UP000030764">
    <property type="component" value="Unassembled WGS sequence"/>
</dbReference>
<dbReference type="AlphaFoldDB" id="A0A085MUL4"/>
<keyword evidence="1" id="KW-0812">Transmembrane</keyword>
<gene>
    <name evidence="2" type="ORF">M513_13166</name>
    <name evidence="3" type="ORF">M514_13166</name>
</gene>
<protein>
    <submittedName>
        <fullName evidence="3">Uncharacterized protein</fullName>
    </submittedName>
</protein>
<proteinExistence type="predicted"/>
<dbReference type="EMBL" id="KL363407">
    <property type="protein sequence ID" value="KFD45959.1"/>
    <property type="molecule type" value="Genomic_DNA"/>
</dbReference>
<accession>A0A085MUL4</accession>